<evidence type="ECO:0000256" key="2">
    <source>
        <dbReference type="ARBA" id="ARBA00022630"/>
    </source>
</evidence>
<evidence type="ECO:0000256" key="3">
    <source>
        <dbReference type="ARBA" id="ARBA00022827"/>
    </source>
</evidence>
<gene>
    <name evidence="6" type="ORF">CLV67_117185</name>
</gene>
<protein>
    <submittedName>
        <fullName evidence="6">NADH dehydrogenase FAD-containing subunit</fullName>
    </submittedName>
</protein>
<dbReference type="Gene3D" id="3.50.50.100">
    <property type="match status" value="1"/>
</dbReference>
<dbReference type="AlphaFoldDB" id="A0A2T0K2V5"/>
<organism evidence="6 7">
    <name type="scientific">Actinoplanes italicus</name>
    <dbReference type="NCBI Taxonomy" id="113567"/>
    <lineage>
        <taxon>Bacteria</taxon>
        <taxon>Bacillati</taxon>
        <taxon>Actinomycetota</taxon>
        <taxon>Actinomycetes</taxon>
        <taxon>Micromonosporales</taxon>
        <taxon>Micromonosporaceae</taxon>
        <taxon>Actinoplanes</taxon>
    </lineage>
</organism>
<dbReference type="GO" id="GO:0005737">
    <property type="term" value="C:cytoplasm"/>
    <property type="evidence" value="ECO:0007669"/>
    <property type="project" value="TreeGrafter"/>
</dbReference>
<evidence type="ECO:0000256" key="4">
    <source>
        <dbReference type="ARBA" id="ARBA00023002"/>
    </source>
</evidence>
<dbReference type="SUPFAM" id="SSF51905">
    <property type="entry name" value="FAD/NAD(P)-binding domain"/>
    <property type="match status" value="1"/>
</dbReference>
<keyword evidence="3" id="KW-0274">FAD</keyword>
<evidence type="ECO:0000259" key="5">
    <source>
        <dbReference type="Pfam" id="PF07992"/>
    </source>
</evidence>
<keyword evidence="2" id="KW-0285">Flavoprotein</keyword>
<dbReference type="Pfam" id="PF07992">
    <property type="entry name" value="Pyr_redox_2"/>
    <property type="match status" value="1"/>
</dbReference>
<evidence type="ECO:0000256" key="1">
    <source>
        <dbReference type="ARBA" id="ARBA00006442"/>
    </source>
</evidence>
<reference evidence="6 7" key="1">
    <citation type="submission" date="2018-03" db="EMBL/GenBank/DDBJ databases">
        <title>Genomic Encyclopedia of Archaeal and Bacterial Type Strains, Phase II (KMG-II): from individual species to whole genera.</title>
        <authorList>
            <person name="Goeker M."/>
        </authorList>
    </citation>
    <scope>NUCLEOTIDE SEQUENCE [LARGE SCALE GENOMIC DNA]</scope>
    <source>
        <strain evidence="6 7">DSM 43146</strain>
    </source>
</reference>
<dbReference type="InterPro" id="IPR023753">
    <property type="entry name" value="FAD/NAD-binding_dom"/>
</dbReference>
<feature type="domain" description="FAD/NAD(P)-binding" evidence="5">
    <location>
        <begin position="9"/>
        <end position="294"/>
    </location>
</feature>
<proteinExistence type="inferred from homology"/>
<comment type="similarity">
    <text evidence="1">Belongs to the FAD-dependent oxidoreductase family.</text>
</comment>
<evidence type="ECO:0000313" key="6">
    <source>
        <dbReference type="EMBL" id="PRX17128.1"/>
    </source>
</evidence>
<dbReference type="GO" id="GO:0050660">
    <property type="term" value="F:flavin adenine dinucleotide binding"/>
    <property type="evidence" value="ECO:0007669"/>
    <property type="project" value="TreeGrafter"/>
</dbReference>
<accession>A0A2T0K2V5</accession>
<sequence>MASTDMASKVVVVGGGYGGIVVSRTLDDIADVTLVEPRETFVHQVAQLRAAADPAWRERIFIPYDGLLSRGRLVRDTAAEVRPGSVRLASGQRLDADYVVLATGSAAAFPAGVEGTGRDEALRRLSEKHAALDRASAVLLLGAGPTGLEFAAEIAAAWPGRPVTVVDPAPELLSGRFTGQLRAEVARQLGDLGVRVLLGAGLDTPPDTPAGTVGAFTVVTADGEKVDADLWFACYGATVPGAHLGPELAAARTPAGRLPVDEHLRVLGHERVFAVGDVNDSPELKTGRAAGRQGEVAAANIRALIEGGPLTAYEPFPDAVILSLGPDGGAGWAPEFGFLDAAASVQFKGTFRLGDYRGLLGAA</sequence>
<dbReference type="RefSeq" id="WP_239166341.1">
    <property type="nucleotide sequence ID" value="NZ_BOMO01000057.1"/>
</dbReference>
<name>A0A2T0K2V5_9ACTN</name>
<dbReference type="PANTHER" id="PTHR43735">
    <property type="entry name" value="APOPTOSIS-INDUCING FACTOR 1"/>
    <property type="match status" value="1"/>
</dbReference>
<dbReference type="PRINTS" id="PR00368">
    <property type="entry name" value="FADPNR"/>
</dbReference>
<dbReference type="EMBL" id="PVMZ01000017">
    <property type="protein sequence ID" value="PRX17128.1"/>
    <property type="molecule type" value="Genomic_DNA"/>
</dbReference>
<evidence type="ECO:0000313" key="7">
    <source>
        <dbReference type="Proteomes" id="UP000239415"/>
    </source>
</evidence>
<keyword evidence="7" id="KW-1185">Reference proteome</keyword>
<dbReference type="InterPro" id="IPR036188">
    <property type="entry name" value="FAD/NAD-bd_sf"/>
</dbReference>
<dbReference type="PANTHER" id="PTHR43735:SF3">
    <property type="entry name" value="FERROPTOSIS SUPPRESSOR PROTEIN 1"/>
    <property type="match status" value="1"/>
</dbReference>
<dbReference type="Proteomes" id="UP000239415">
    <property type="component" value="Unassembled WGS sequence"/>
</dbReference>
<keyword evidence="4" id="KW-0560">Oxidoreductase</keyword>
<comment type="caution">
    <text evidence="6">The sequence shown here is derived from an EMBL/GenBank/DDBJ whole genome shotgun (WGS) entry which is preliminary data.</text>
</comment>
<dbReference type="GO" id="GO:0004174">
    <property type="term" value="F:electron-transferring-flavoprotein dehydrogenase activity"/>
    <property type="evidence" value="ECO:0007669"/>
    <property type="project" value="TreeGrafter"/>
</dbReference>